<accession>A0A225UZX8</accession>
<dbReference type="STRING" id="4795.A0A225UZX8"/>
<evidence type="ECO:0000313" key="3">
    <source>
        <dbReference type="EMBL" id="OWY98591.1"/>
    </source>
</evidence>
<keyword evidence="4" id="KW-1185">Reference proteome</keyword>
<reference evidence="4" key="1">
    <citation type="submission" date="2017-03" db="EMBL/GenBank/DDBJ databases">
        <title>Phytopthora megakarya and P. palmivora, two closely related causual agents of cacao black pod achieved similar genome size and gene model numbers by different mechanisms.</title>
        <authorList>
            <person name="Ali S."/>
            <person name="Shao J."/>
            <person name="Larry D.J."/>
            <person name="Kronmiller B."/>
            <person name="Shen D."/>
            <person name="Strem M.D."/>
            <person name="Melnick R.L."/>
            <person name="Guiltinan M.J."/>
            <person name="Tyler B.M."/>
            <person name="Meinhardt L.W."/>
            <person name="Bailey B.A."/>
        </authorList>
    </citation>
    <scope>NUCLEOTIDE SEQUENCE [LARGE SCALE GENOMIC DNA]</scope>
    <source>
        <strain evidence="4">zdho120</strain>
    </source>
</reference>
<organism evidence="3 4">
    <name type="scientific">Phytophthora megakarya</name>
    <dbReference type="NCBI Taxonomy" id="4795"/>
    <lineage>
        <taxon>Eukaryota</taxon>
        <taxon>Sar</taxon>
        <taxon>Stramenopiles</taxon>
        <taxon>Oomycota</taxon>
        <taxon>Peronosporomycetes</taxon>
        <taxon>Peronosporales</taxon>
        <taxon>Peronosporaceae</taxon>
        <taxon>Phytophthora</taxon>
    </lineage>
</organism>
<feature type="compositionally biased region" description="Polar residues" evidence="1">
    <location>
        <begin position="171"/>
        <end position="181"/>
    </location>
</feature>
<dbReference type="InterPro" id="IPR056866">
    <property type="entry name" value="Znf_WRKY19"/>
</dbReference>
<dbReference type="OrthoDB" id="94245at2759"/>
<feature type="region of interest" description="Disordered" evidence="1">
    <location>
        <begin position="150"/>
        <end position="189"/>
    </location>
</feature>
<evidence type="ECO:0000259" key="2">
    <source>
        <dbReference type="Pfam" id="PF24906"/>
    </source>
</evidence>
<gene>
    <name evidence="3" type="ORF">PHMEG_00030608</name>
</gene>
<dbReference type="AlphaFoldDB" id="A0A225UZX8"/>
<proteinExistence type="predicted"/>
<dbReference type="Pfam" id="PF24906">
    <property type="entry name" value="Zf_WRKY19"/>
    <property type="match status" value="1"/>
</dbReference>
<evidence type="ECO:0000313" key="4">
    <source>
        <dbReference type="Proteomes" id="UP000198211"/>
    </source>
</evidence>
<dbReference type="PANTHER" id="PTHR31827:SF1">
    <property type="entry name" value="EMB|CAB89363.1"/>
    <property type="match status" value="1"/>
</dbReference>
<feature type="domain" description="WRKY19-like zinc finger" evidence="2">
    <location>
        <begin position="96"/>
        <end position="117"/>
    </location>
</feature>
<comment type="caution">
    <text evidence="3">The sequence shown here is derived from an EMBL/GenBank/DDBJ whole genome shotgun (WGS) entry which is preliminary data.</text>
</comment>
<evidence type="ECO:0000256" key="1">
    <source>
        <dbReference type="SAM" id="MobiDB-lite"/>
    </source>
</evidence>
<dbReference type="PANTHER" id="PTHR31827">
    <property type="entry name" value="EMB|CAB89363.1"/>
    <property type="match status" value="1"/>
</dbReference>
<name>A0A225UZX8_9STRA</name>
<sequence length="189" mass="20898">MTLMTTPKKTNQVDEPIVSSLSGRQRCSIYDYNRQVQSRKLCKAHGGGVSCRSLNCGKLAQRRGLCVAHGGGRYCEFGGCVKFAQFNRFCVKHGGGRRCNVRECQKFAQIRGFCKAHAKDVMGNSVVPVVSRCIPSFASQYGAFQPVSSLKDRTEAQKKRTTRQPEPASRMDTSSRLSLVSQDPALQDQ</sequence>
<dbReference type="Proteomes" id="UP000198211">
    <property type="component" value="Unassembled WGS sequence"/>
</dbReference>
<protein>
    <recommendedName>
        <fullName evidence="2">WRKY19-like zinc finger domain-containing protein</fullName>
    </recommendedName>
</protein>
<dbReference type="EMBL" id="NBNE01009258">
    <property type="protein sequence ID" value="OWY98591.1"/>
    <property type="molecule type" value="Genomic_DNA"/>
</dbReference>